<reference evidence="4" key="1">
    <citation type="submission" date="2020-05" db="EMBL/GenBank/DDBJ databases">
        <title>Mycena genomes resolve the evolution of fungal bioluminescence.</title>
        <authorList>
            <person name="Tsai I.J."/>
        </authorList>
    </citation>
    <scope>NUCLEOTIDE SEQUENCE</scope>
    <source>
        <strain evidence="4">CCC161011</strain>
    </source>
</reference>
<keyword evidence="5" id="KW-1185">Reference proteome</keyword>
<organism evidence="4 5">
    <name type="scientific">Mycena venus</name>
    <dbReference type="NCBI Taxonomy" id="2733690"/>
    <lineage>
        <taxon>Eukaryota</taxon>
        <taxon>Fungi</taxon>
        <taxon>Dikarya</taxon>
        <taxon>Basidiomycota</taxon>
        <taxon>Agaricomycotina</taxon>
        <taxon>Agaricomycetes</taxon>
        <taxon>Agaricomycetidae</taxon>
        <taxon>Agaricales</taxon>
        <taxon>Marasmiineae</taxon>
        <taxon>Mycenaceae</taxon>
        <taxon>Mycena</taxon>
    </lineage>
</organism>
<dbReference type="SUPFAM" id="SSF51735">
    <property type="entry name" value="NAD(P)-binding Rossmann-fold domains"/>
    <property type="match status" value="1"/>
</dbReference>
<keyword evidence="3" id="KW-0560">Oxidoreductase</keyword>
<dbReference type="Pfam" id="PF00106">
    <property type="entry name" value="adh_short"/>
    <property type="match status" value="1"/>
</dbReference>
<proteinExistence type="inferred from homology"/>
<gene>
    <name evidence="4" type="ORF">MVEN_00250900</name>
</gene>
<evidence type="ECO:0000256" key="1">
    <source>
        <dbReference type="ARBA" id="ARBA00006484"/>
    </source>
</evidence>
<accession>A0A8H6Z219</accession>
<dbReference type="Gene3D" id="3.40.50.720">
    <property type="entry name" value="NAD(P)-binding Rossmann-like Domain"/>
    <property type="match status" value="1"/>
</dbReference>
<comment type="caution">
    <text evidence="4">The sequence shown here is derived from an EMBL/GenBank/DDBJ whole genome shotgun (WGS) entry which is preliminary data.</text>
</comment>
<comment type="similarity">
    <text evidence="1">Belongs to the short-chain dehydrogenases/reductases (SDR) family.</text>
</comment>
<dbReference type="PANTHER" id="PTHR24320">
    <property type="entry name" value="RETINOL DEHYDROGENASE"/>
    <property type="match status" value="1"/>
</dbReference>
<evidence type="ECO:0000256" key="3">
    <source>
        <dbReference type="ARBA" id="ARBA00023002"/>
    </source>
</evidence>
<evidence type="ECO:0000313" key="5">
    <source>
        <dbReference type="Proteomes" id="UP000620124"/>
    </source>
</evidence>
<name>A0A8H6Z219_9AGAR</name>
<dbReference type="PANTHER" id="PTHR24320:SF282">
    <property type="entry name" value="WW DOMAIN-CONTAINING OXIDOREDUCTASE"/>
    <property type="match status" value="1"/>
</dbReference>
<dbReference type="AlphaFoldDB" id="A0A8H6Z219"/>
<dbReference type="OrthoDB" id="191139at2759"/>
<dbReference type="GO" id="GO:0016491">
    <property type="term" value="F:oxidoreductase activity"/>
    <property type="evidence" value="ECO:0007669"/>
    <property type="project" value="UniProtKB-KW"/>
</dbReference>
<dbReference type="EMBL" id="JACAZI010000002">
    <property type="protein sequence ID" value="KAF7369232.1"/>
    <property type="molecule type" value="Genomic_DNA"/>
</dbReference>
<protein>
    <submittedName>
        <fullName evidence="4">Short-chain dehydrogenase/reductase family protein</fullName>
    </submittedName>
</protein>
<dbReference type="PRINTS" id="PR00081">
    <property type="entry name" value="GDHRDH"/>
</dbReference>
<keyword evidence="2" id="KW-0521">NADP</keyword>
<evidence type="ECO:0000256" key="2">
    <source>
        <dbReference type="ARBA" id="ARBA00022857"/>
    </source>
</evidence>
<dbReference type="InterPro" id="IPR002347">
    <property type="entry name" value="SDR_fam"/>
</dbReference>
<sequence>MGAILARLFPPEFQPAHMPDLSGKACILDPCVVKCMLNFCSQIAIVTGGNAGCGYHTVKQLLLKNATVYLAARSLDKAFDAINRLKAETGRSAIFLQLDLADLRSVRKAAEEFLAKESKLDFLFNNGGVMISPPEMLTAQNHDLQFGTNVIGHFFLTELLLPALSASHAASQIPARVVHTSSAGYRFAPGRGVEFTSLKGGPERDAWIQNAGSFKGPWKLYGQSKLANILISNHFAKKHSDVLVSCAVHPGAIRTELVRHAALWIRLLEPLYKSPAPMGAYTQLWGATVATPAQMTGQYLIPWGKVGDAGPRAADVKLEEEVVAYIREQVAGY</sequence>
<dbReference type="Proteomes" id="UP000620124">
    <property type="component" value="Unassembled WGS sequence"/>
</dbReference>
<evidence type="ECO:0000313" key="4">
    <source>
        <dbReference type="EMBL" id="KAF7369232.1"/>
    </source>
</evidence>
<dbReference type="InterPro" id="IPR036291">
    <property type="entry name" value="NAD(P)-bd_dom_sf"/>
</dbReference>